<dbReference type="PATRIC" id="fig|65700.7.peg.4780"/>
<dbReference type="AlphaFoldDB" id="A0A0M2KID8"/>
<dbReference type="EMBL" id="JXNU01000003">
    <property type="protein sequence ID" value="KKF37077.1"/>
    <property type="molecule type" value="Genomic_DNA"/>
</dbReference>
<proteinExistence type="predicted"/>
<evidence type="ECO:0000313" key="1">
    <source>
        <dbReference type="EMBL" id="KKF37077.1"/>
    </source>
</evidence>
<dbReference type="Proteomes" id="UP000033924">
    <property type="component" value="Unassembled WGS sequence"/>
</dbReference>
<comment type="caution">
    <text evidence="1">The sequence shown here is derived from an EMBL/GenBank/DDBJ whole genome shotgun (WGS) entry which is preliminary data.</text>
</comment>
<protein>
    <submittedName>
        <fullName evidence="1">Uncharacterized protein</fullName>
    </submittedName>
</protein>
<evidence type="ECO:0000313" key="2">
    <source>
        <dbReference type="Proteomes" id="UP000033924"/>
    </source>
</evidence>
<organism evidence="1 2">
    <name type="scientific">Erwinia tracheiphila</name>
    <dbReference type="NCBI Taxonomy" id="65700"/>
    <lineage>
        <taxon>Bacteria</taxon>
        <taxon>Pseudomonadati</taxon>
        <taxon>Pseudomonadota</taxon>
        <taxon>Gammaproteobacteria</taxon>
        <taxon>Enterobacterales</taxon>
        <taxon>Erwiniaceae</taxon>
        <taxon>Erwinia</taxon>
    </lineage>
</organism>
<reference evidence="1 2" key="1">
    <citation type="submission" date="2015-01" db="EMBL/GenBank/DDBJ databases">
        <title>Erwinia tracheiphila.</title>
        <authorList>
            <person name="Shapiro L.R."/>
        </authorList>
    </citation>
    <scope>NUCLEOTIDE SEQUENCE [LARGE SCALE GENOMIC DNA]</scope>
    <source>
        <strain evidence="1 2">BuffGH</strain>
    </source>
</reference>
<accession>A0A0M2KID8</accession>
<name>A0A0M2KID8_9GAMM</name>
<sequence>MVRFSLISAPYAVICRMTSIISDYQTGYVLHNIASFWRLFPESSRLKSTLTVNQQRAASIKGLPFQLLLHT</sequence>
<keyword evidence="2" id="KW-1185">Reference proteome</keyword>
<gene>
    <name evidence="1" type="ORF">SY86_19245</name>
</gene>